<accession>A0A2X2T124</accession>
<dbReference type="PROSITE" id="PS50943">
    <property type="entry name" value="HTH_CROC1"/>
    <property type="match status" value="1"/>
</dbReference>
<evidence type="ECO:0000259" key="2">
    <source>
        <dbReference type="PROSITE" id="PS50943"/>
    </source>
</evidence>
<dbReference type="InterPro" id="IPR001387">
    <property type="entry name" value="Cro/C1-type_HTH"/>
</dbReference>
<reference evidence="3 4" key="1">
    <citation type="submission" date="2018-06" db="EMBL/GenBank/DDBJ databases">
        <authorList>
            <consortium name="Pathogen Informatics"/>
            <person name="Doyle S."/>
        </authorList>
    </citation>
    <scope>NUCLEOTIDE SEQUENCE [LARGE SCALE GENOMIC DNA]</scope>
    <source>
        <strain evidence="3 4">NCTC11545</strain>
    </source>
</reference>
<evidence type="ECO:0000256" key="1">
    <source>
        <dbReference type="ARBA" id="ARBA00023125"/>
    </source>
</evidence>
<dbReference type="GO" id="GO:0003677">
    <property type="term" value="F:DNA binding"/>
    <property type="evidence" value="ECO:0007669"/>
    <property type="project" value="UniProtKB-KW"/>
</dbReference>
<dbReference type="SUPFAM" id="SSF47413">
    <property type="entry name" value="lambda repressor-like DNA-binding domains"/>
    <property type="match status" value="1"/>
</dbReference>
<dbReference type="EMBL" id="UAVS01000001">
    <property type="protein sequence ID" value="SQA92805.1"/>
    <property type="molecule type" value="Genomic_DNA"/>
</dbReference>
<dbReference type="SMART" id="SM00530">
    <property type="entry name" value="HTH_XRE"/>
    <property type="match status" value="1"/>
</dbReference>
<keyword evidence="1" id="KW-0238">DNA-binding</keyword>
<name>A0A2X2T124_CAPOC</name>
<dbReference type="PANTHER" id="PTHR46558">
    <property type="entry name" value="TRACRIPTIONAL REGULATORY PROTEIN-RELATED-RELATED"/>
    <property type="match status" value="1"/>
</dbReference>
<organism evidence="3 4">
    <name type="scientific">Capnocytophaga ochracea</name>
    <dbReference type="NCBI Taxonomy" id="1018"/>
    <lineage>
        <taxon>Bacteria</taxon>
        <taxon>Pseudomonadati</taxon>
        <taxon>Bacteroidota</taxon>
        <taxon>Flavobacteriia</taxon>
        <taxon>Flavobacteriales</taxon>
        <taxon>Flavobacteriaceae</taxon>
        <taxon>Capnocytophaga</taxon>
    </lineage>
</organism>
<protein>
    <submittedName>
        <fullName evidence="3">Anaerobic benzoate catabolism transcriptional regulator</fullName>
    </submittedName>
</protein>
<gene>
    <name evidence="3" type="ORF">NCTC11545_00165</name>
</gene>
<dbReference type="CDD" id="cd00093">
    <property type="entry name" value="HTH_XRE"/>
    <property type="match status" value="1"/>
</dbReference>
<dbReference type="Proteomes" id="UP000250169">
    <property type="component" value="Unassembled WGS sequence"/>
</dbReference>
<evidence type="ECO:0000313" key="3">
    <source>
        <dbReference type="EMBL" id="SQA92805.1"/>
    </source>
</evidence>
<proteinExistence type="predicted"/>
<sequence length="76" mass="8551">MEEGTIEFVLKRIRQLRGDKGLSQEFLAEELGVCQTTYGRIENGRQKISGEQLLKVAKILGITINQLVGGQENYKL</sequence>
<feature type="domain" description="HTH cro/C1-type" evidence="2">
    <location>
        <begin position="13"/>
        <end position="67"/>
    </location>
</feature>
<dbReference type="Gene3D" id="1.10.260.40">
    <property type="entry name" value="lambda repressor-like DNA-binding domains"/>
    <property type="match status" value="1"/>
</dbReference>
<dbReference type="PANTHER" id="PTHR46558:SF11">
    <property type="entry name" value="HTH-TYPE TRANSCRIPTIONAL REGULATOR XRE"/>
    <property type="match status" value="1"/>
</dbReference>
<dbReference type="Pfam" id="PF01381">
    <property type="entry name" value="HTH_3"/>
    <property type="match status" value="1"/>
</dbReference>
<dbReference type="RefSeq" id="WP_111971918.1">
    <property type="nucleotide sequence ID" value="NZ_UAVS01000001.1"/>
</dbReference>
<evidence type="ECO:0000313" key="4">
    <source>
        <dbReference type="Proteomes" id="UP000250169"/>
    </source>
</evidence>
<dbReference type="AlphaFoldDB" id="A0A2X2T124"/>
<dbReference type="InterPro" id="IPR010982">
    <property type="entry name" value="Lambda_DNA-bd_dom_sf"/>
</dbReference>